<feature type="compositionally biased region" description="Polar residues" evidence="1">
    <location>
        <begin position="1267"/>
        <end position="1282"/>
    </location>
</feature>
<accession>A0A2C6LAV5</accession>
<evidence type="ECO:0000256" key="1">
    <source>
        <dbReference type="SAM" id="MobiDB-lite"/>
    </source>
</evidence>
<feature type="compositionally biased region" description="Polar residues" evidence="1">
    <location>
        <begin position="420"/>
        <end position="444"/>
    </location>
</feature>
<feature type="compositionally biased region" description="Basic residues" evidence="1">
    <location>
        <begin position="963"/>
        <end position="974"/>
    </location>
</feature>
<feature type="compositionally biased region" description="Basic and acidic residues" evidence="1">
    <location>
        <begin position="1007"/>
        <end position="1037"/>
    </location>
</feature>
<feature type="region of interest" description="Disordered" evidence="1">
    <location>
        <begin position="2427"/>
        <end position="2456"/>
    </location>
</feature>
<protein>
    <submittedName>
        <fullName evidence="2">Uncharacterized protein</fullName>
    </submittedName>
</protein>
<feature type="compositionally biased region" description="Basic and acidic residues" evidence="1">
    <location>
        <begin position="2265"/>
        <end position="2300"/>
    </location>
</feature>
<dbReference type="Proteomes" id="UP000221165">
    <property type="component" value="Unassembled WGS sequence"/>
</dbReference>
<feature type="compositionally biased region" description="Low complexity" evidence="1">
    <location>
        <begin position="256"/>
        <end position="267"/>
    </location>
</feature>
<feature type="compositionally biased region" description="Low complexity" evidence="1">
    <location>
        <begin position="1495"/>
        <end position="1517"/>
    </location>
</feature>
<feature type="compositionally biased region" description="Basic and acidic residues" evidence="1">
    <location>
        <begin position="854"/>
        <end position="865"/>
    </location>
</feature>
<feature type="compositionally biased region" description="Basic and acidic residues" evidence="1">
    <location>
        <begin position="2181"/>
        <end position="2206"/>
    </location>
</feature>
<feature type="region of interest" description="Disordered" evidence="1">
    <location>
        <begin position="150"/>
        <end position="302"/>
    </location>
</feature>
<feature type="non-terminal residue" evidence="2">
    <location>
        <position position="1"/>
    </location>
</feature>
<feature type="compositionally biased region" description="Basic and acidic residues" evidence="1">
    <location>
        <begin position="1351"/>
        <end position="1390"/>
    </location>
</feature>
<feature type="compositionally biased region" description="Basic and acidic residues" evidence="1">
    <location>
        <begin position="697"/>
        <end position="745"/>
    </location>
</feature>
<feature type="compositionally biased region" description="Basic and acidic residues" evidence="1">
    <location>
        <begin position="817"/>
        <end position="844"/>
    </location>
</feature>
<dbReference type="VEuPathDB" id="ToxoDB:CSUI_001873"/>
<feature type="compositionally biased region" description="Basic and acidic residues" evidence="1">
    <location>
        <begin position="1658"/>
        <end position="1667"/>
    </location>
</feature>
<feature type="compositionally biased region" description="Low complexity" evidence="1">
    <location>
        <begin position="1391"/>
        <end position="1414"/>
    </location>
</feature>
<dbReference type="RefSeq" id="XP_067925948.1">
    <property type="nucleotide sequence ID" value="XM_068062076.1"/>
</dbReference>
<feature type="region of interest" description="Disordered" evidence="1">
    <location>
        <begin position="2133"/>
        <end position="2315"/>
    </location>
</feature>
<feature type="region of interest" description="Disordered" evidence="1">
    <location>
        <begin position="2342"/>
        <end position="2409"/>
    </location>
</feature>
<feature type="compositionally biased region" description="Basic and acidic residues" evidence="1">
    <location>
        <begin position="271"/>
        <end position="290"/>
    </location>
</feature>
<feature type="compositionally biased region" description="Basic and acidic residues" evidence="1">
    <location>
        <begin position="1732"/>
        <end position="1755"/>
    </location>
</feature>
<feature type="compositionally biased region" description="Basic and acidic residues" evidence="1">
    <location>
        <begin position="157"/>
        <end position="167"/>
    </location>
</feature>
<feature type="compositionally biased region" description="Basic and acidic residues" evidence="1">
    <location>
        <begin position="2638"/>
        <end position="2662"/>
    </location>
</feature>
<feature type="region of interest" description="Disordered" evidence="1">
    <location>
        <begin position="2715"/>
        <end position="2734"/>
    </location>
</feature>
<feature type="compositionally biased region" description="Basic and acidic residues" evidence="1">
    <location>
        <begin position="1234"/>
        <end position="1257"/>
    </location>
</feature>
<feature type="region of interest" description="Disordered" evidence="1">
    <location>
        <begin position="505"/>
        <end position="1467"/>
    </location>
</feature>
<feature type="compositionally biased region" description="Basic and acidic residues" evidence="1">
    <location>
        <begin position="876"/>
        <end position="885"/>
    </location>
</feature>
<feature type="compositionally biased region" description="Basic and acidic residues" evidence="1">
    <location>
        <begin position="1633"/>
        <end position="1646"/>
    </location>
</feature>
<feature type="compositionally biased region" description="Basic and acidic residues" evidence="1">
    <location>
        <begin position="897"/>
        <end position="914"/>
    </location>
</feature>
<feature type="region of interest" description="Disordered" evidence="1">
    <location>
        <begin position="1481"/>
        <end position="1755"/>
    </location>
</feature>
<feature type="compositionally biased region" description="Basic and acidic residues" evidence="1">
    <location>
        <begin position="361"/>
        <end position="388"/>
    </location>
</feature>
<feature type="compositionally biased region" description="Basic and acidic residues" evidence="1">
    <location>
        <begin position="1481"/>
        <end position="1492"/>
    </location>
</feature>
<feature type="region of interest" description="Disordered" evidence="1">
    <location>
        <begin position="2527"/>
        <end position="2546"/>
    </location>
</feature>
<feature type="compositionally biased region" description="Basic and acidic residues" evidence="1">
    <location>
        <begin position="2221"/>
        <end position="2250"/>
    </location>
</feature>
<feature type="compositionally biased region" description="Basic and acidic residues" evidence="1">
    <location>
        <begin position="1432"/>
        <end position="1467"/>
    </location>
</feature>
<feature type="compositionally biased region" description="Low complexity" evidence="1">
    <location>
        <begin position="1204"/>
        <end position="1216"/>
    </location>
</feature>
<gene>
    <name evidence="2" type="ORF">CSUI_001873</name>
</gene>
<feature type="compositionally biased region" description="Basic and acidic residues" evidence="1">
    <location>
        <begin position="752"/>
        <end position="790"/>
    </location>
</feature>
<feature type="compositionally biased region" description="Polar residues" evidence="1">
    <location>
        <begin position="1421"/>
        <end position="1431"/>
    </location>
</feature>
<feature type="compositionally biased region" description="Basic and acidic residues" evidence="1">
    <location>
        <begin position="1577"/>
        <end position="1626"/>
    </location>
</feature>
<feature type="non-terminal residue" evidence="2">
    <location>
        <position position="2734"/>
    </location>
</feature>
<proteinExistence type="predicted"/>
<feature type="region of interest" description="Disordered" evidence="1">
    <location>
        <begin position="2638"/>
        <end position="2697"/>
    </location>
</feature>
<feature type="compositionally biased region" description="Low complexity" evidence="1">
    <location>
        <begin position="2133"/>
        <end position="2146"/>
    </location>
</feature>
<feature type="compositionally biased region" description="Basic and acidic residues" evidence="1">
    <location>
        <begin position="460"/>
        <end position="470"/>
    </location>
</feature>
<feature type="compositionally biased region" description="Basic and acidic residues" evidence="1">
    <location>
        <begin position="925"/>
        <end position="962"/>
    </location>
</feature>
<feature type="region of interest" description="Disordered" evidence="1">
    <location>
        <begin position="1769"/>
        <end position="2009"/>
    </location>
</feature>
<feature type="compositionally biased region" description="Basic and acidic residues" evidence="1">
    <location>
        <begin position="522"/>
        <end position="578"/>
    </location>
</feature>
<feature type="compositionally biased region" description="Basic and acidic residues" evidence="1">
    <location>
        <begin position="1055"/>
        <end position="1106"/>
    </location>
</feature>
<dbReference type="GeneID" id="94425287"/>
<feature type="compositionally biased region" description="Basic and acidic residues" evidence="1">
    <location>
        <begin position="663"/>
        <end position="690"/>
    </location>
</feature>
<name>A0A2C6LAV5_9APIC</name>
<dbReference type="EMBL" id="MIGC01000752">
    <property type="protein sequence ID" value="PHJ24275.1"/>
    <property type="molecule type" value="Genomic_DNA"/>
</dbReference>
<comment type="caution">
    <text evidence="2">The sequence shown here is derived from an EMBL/GenBank/DDBJ whole genome shotgun (WGS) entry which is preliminary data.</text>
</comment>
<feature type="compositionally biased region" description="Basic residues" evidence="1">
    <location>
        <begin position="1558"/>
        <end position="1567"/>
    </location>
</feature>
<organism evidence="2 3">
    <name type="scientific">Cystoisospora suis</name>
    <dbReference type="NCBI Taxonomy" id="483139"/>
    <lineage>
        <taxon>Eukaryota</taxon>
        <taxon>Sar</taxon>
        <taxon>Alveolata</taxon>
        <taxon>Apicomplexa</taxon>
        <taxon>Conoidasida</taxon>
        <taxon>Coccidia</taxon>
        <taxon>Eucoccidiorida</taxon>
        <taxon>Eimeriorina</taxon>
        <taxon>Sarcocystidae</taxon>
        <taxon>Cystoisospora</taxon>
    </lineage>
</organism>
<keyword evidence="3" id="KW-1185">Reference proteome</keyword>
<feature type="compositionally biased region" description="Basic and acidic residues" evidence="1">
    <location>
        <begin position="1780"/>
        <end position="1833"/>
    </location>
</feature>
<feature type="compositionally biased region" description="Basic and acidic residues" evidence="1">
    <location>
        <begin position="1114"/>
        <end position="1156"/>
    </location>
</feature>
<feature type="compositionally biased region" description="Acidic residues" evidence="1">
    <location>
        <begin position="2528"/>
        <end position="2543"/>
    </location>
</feature>
<feature type="compositionally biased region" description="Basic and acidic residues" evidence="1">
    <location>
        <begin position="185"/>
        <end position="194"/>
    </location>
</feature>
<feature type="compositionally biased region" description="Basic and acidic residues" evidence="1">
    <location>
        <begin position="1676"/>
        <end position="1696"/>
    </location>
</feature>
<feature type="compositionally biased region" description="Basic and acidic residues" evidence="1">
    <location>
        <begin position="1711"/>
        <end position="1720"/>
    </location>
</feature>
<evidence type="ECO:0000313" key="2">
    <source>
        <dbReference type="EMBL" id="PHJ24275.1"/>
    </source>
</evidence>
<feature type="compositionally biased region" description="Low complexity" evidence="1">
    <location>
        <begin position="2368"/>
        <end position="2384"/>
    </location>
</feature>
<feature type="compositionally biased region" description="Polar residues" evidence="1">
    <location>
        <begin position="2488"/>
        <end position="2501"/>
    </location>
</feature>
<feature type="compositionally biased region" description="Basic and acidic residues" evidence="1">
    <location>
        <begin position="1286"/>
        <end position="1314"/>
    </location>
</feature>
<feature type="region of interest" description="Disordered" evidence="1">
    <location>
        <begin position="346"/>
        <end position="472"/>
    </location>
</feature>
<reference evidence="2 3" key="1">
    <citation type="journal article" date="2017" name="Int. J. Parasitol.">
        <title>The genome of the protozoan parasite Cystoisospora suis and a reverse vaccinology approach to identify vaccine candidates.</title>
        <authorList>
            <person name="Palmieri N."/>
            <person name="Shrestha A."/>
            <person name="Ruttkowski B."/>
            <person name="Beck T."/>
            <person name="Vogl C."/>
            <person name="Tomley F."/>
            <person name="Blake D.P."/>
            <person name="Joachim A."/>
        </authorList>
    </citation>
    <scope>NUCLEOTIDE SEQUENCE [LARGE SCALE GENOMIC DNA]</scope>
    <source>
        <strain evidence="2 3">Wien I</strain>
    </source>
</reference>
<feature type="compositionally biased region" description="Basic and acidic residues" evidence="1">
    <location>
        <begin position="398"/>
        <end position="416"/>
    </location>
</feature>
<feature type="region of interest" description="Disordered" evidence="1">
    <location>
        <begin position="2488"/>
        <end position="2512"/>
    </location>
</feature>
<feature type="compositionally biased region" description="Acidic residues" evidence="1">
    <location>
        <begin position="1701"/>
        <end position="1710"/>
    </location>
</feature>
<feature type="compositionally biased region" description="Basic and acidic residues" evidence="1">
    <location>
        <begin position="589"/>
        <end position="655"/>
    </location>
</feature>
<sequence length="2734" mass="317161">ADTNLPLFSGVVASLGNLSASENFQRHRITLSPTSTRRKNFALLPSSSSSSSSCLRNREEEEIEEEALLKVLVARQKRWGISIPSPSSSSAITSSLLKEKTQQRFYTLQQQPLHFVVQAKDPQAQYLIQALPFLGSCFSSSFSSSSSSVKTLQQTNEVHREQEKSDSRGTAPNQKKSVLPPGDIKNTEDIRVDSTGRQGGQASSGRKLALKETISSSREGRIRRGVQTPEVDVRHQERGQTIGSSLATPDDRPSEKASSFSSLSVASPITKEIERERPDERERCNTEKRQTSSPAIIEARHTSSVEVQKAFLGLSISKDPPFSPSSCCPSLLHAFPSSVQMKEEKRFLENRTSLEQSGDALLDRKHQDERMKMIKKRDEERKSEETLKHKISLQPPSRRQEKEQEKESPGKTKEAESLSLDLSSPTHLSISSLERNLLSTTVTPESRSEIRKEEDEDEEEKTRVVQERGRVTPSEFQLQISKHQEELKYLREKLNRVKSFVAAGGEPVLHRLRGVDPTRLADGLRRRSLLREGENRERGEEEESRQFWGDEEKEKEEADGEKKRKKRSPCEEKDKEEREELDEGGQGGKDGEREMKSKEERREKGHRRREADDRKEEGEEEVQERRTERKDREKEERRRRGRRSEEKNKEEMKEREEEEERREEDKLKREKYSYEAVAWERTKDSQETKLHVKREKQRREEEEDYHRLLNRKVETPHLETVSERRMEDEREREMRETRLERKKNNEEEEELRDSHEEKRDKEEEEDSSKNRKGGDYEEEMVDIRYVERSRTNQRGRGKRRGEERRGSEEDEEEQEEHETREERRNSYHSRSNDRDKKTSQHETSRVSSCPPPREGVHTPHLEEKSRRRSVNLSNTSRHDGEKRPDFLSSPDQQEGTEMSKEEKREKKEEDKEQRFFITGGEKEEEEHKKSSEDFEKCKENVIGKPTEEKIETSSIDERESLRHRFTSWRMRKGRNFSAKEGRDEEEEEGGVGSSSSTVASVPLLVSERSREEEELRVVDRRREKEKDVKRKEEEGRSLLRNCRRREQVNDEEEVDNRTVAKGVREDKQRDREYEGGEESKTGEEGRTERRSTRRKEKESDVRKEETKEEEANEKDEKKKKEDTCSAEETARQEHFSLIKKKEVREEEEVSMKEKISRQHRSRSHSELDSYPFLLPPNRRTSLQERRRRRGSVPCDSYYENKAASSSSSLSSSSSPLTERRPSSPPGLSSLLGTAKEEKREDRSFLDGMEEGGKREPMTDSPFRAASLHNNDSSPFTSISGVQTAEGWKEPSRREQEREECKRERFKTHEKDSRYSQDNLQTGDSCEGDPRKGKKEEEEEERREGLGGGNEQRGKEERERLGKETEEDLHEHSFKQEMPRTDAKERKRSDRSVSSSPSSSPQRSSFSPSLLSSPRQGEGRQQVVSSCCTTSHESSRLARLQEEKRRERRERKGERRDQREEERRNEVAEKFWCQENRGLRHYERTSFSPEKDSCGSSPSSSSSSSASSSSSSSSSPPSVAALINRFEHLHRSRSRRAATALARDGRRRDLLLSHDEKANRRRRSRRSSHSSDQEISTDEPHRGRGERGEEERETEERNTKHERDVDKQRLSERRTRERGDREREEKTLPVSNGGEDKKQLKSRERFKTASSEETDSTDTQERGEERTSFLEIQKKKKECEKRRTEEKRKEKDNDTERSLSLSDDEEEEEEGQREGERDSQKAGEIACSYTRLDIGEGRENSLAREKTLEEGENNYRKSNECVKKKEFLRERGSTSGGEGGGECRLEKGSTQREEERKTRNCEVNAEERRRASDCPRIEEAVREAERKKKDRMEKAFFPANNERQANDMEDSLLMTREKEEEKKHRCLTREEDHQGREKRQIECLSHKQSDSEEEERDEQGDKQGEEVIRDIEKGKPEKVEDRRGGESSLERRDEENRTERSEGGKEGEGYKDEKEEEKEPCPPSKEMIGDDDKEGIERFLSSRGRRKTGEKPQQGGSKTMPPRRRRHSLQRCVESKSFKRAYRRLQHNEVDGQHEAISQYLKSFLSLKEDLCEAKEALLRHPHGHAKTRERFLHPACLLREHLKTVLLLTARLLLPAPLGKKDGLDHLSIKDHYLKELLHSTCFNQTSPLPEYLTLSPSTDPSSSSLRGGKKIFRDSERQESFAETTDAREDTHEKRRRSERRCQNEDRLLQQERSTETRSKSDAREASPPLSPCGLDDEREEKLKEGDAEKKAQDLLHLGEEGRREDNKTPIRLPLGSSSSEEEQSQREKDLKETEENGQERTRDPWVSEIRMKEKHQDRNVNSAGKDEYDEEEDQDALLSCLFDILQKAEKLCCQLKHEKRSSSFFTPSDQREEEDKREERQDTSYLPNPTNLLPALTFFPSTPFLPPSTEDRNEGSSPIKAASLPSSTPLPLFADIENYQGPSILPSRGSSVHKTRRLWSSSSPPSERQARWRGDEGASLHYLHARKRTSEDERGDLVSLMSFSNCGRRSSTKVPNSGMNEEHPVHIYADPSRMIGALGLKRVGDEQEEEEADEQGGEFEEKETHISTAFLSQTSRETPLLSSKNRLSTMHRRYSAPVNGTEEGCSSSPTFSFPRLRDFHLAVQTTHPSRNDAFPEFQLKRVEFLRRKLQQLAETVAREEEEKEKKTARQEKEKKNKDGLDEMSEGSGRIAKLMIGSSIDEREEEEEKEGQELLVRERGMQNAWMASNYHSQATLMTSPSPPPLSRHLDTMV</sequence>
<feature type="compositionally biased region" description="Basic and acidic residues" evidence="1">
    <location>
        <begin position="2351"/>
        <end position="2364"/>
    </location>
</feature>
<feature type="compositionally biased region" description="Basic and acidic residues" evidence="1">
    <location>
        <begin position="1898"/>
        <end position="1959"/>
    </location>
</feature>
<evidence type="ECO:0000313" key="3">
    <source>
        <dbReference type="Proteomes" id="UP000221165"/>
    </source>
</evidence>
<feature type="compositionally biased region" description="Basic and acidic residues" evidence="1">
    <location>
        <begin position="2152"/>
        <end position="2174"/>
    </location>
</feature>
<feature type="compositionally biased region" description="Basic and acidic residues" evidence="1">
    <location>
        <begin position="1542"/>
        <end position="1557"/>
    </location>
</feature>
<feature type="compositionally biased region" description="Basic and acidic residues" evidence="1">
    <location>
        <begin position="1854"/>
        <end position="1889"/>
    </location>
</feature>